<keyword evidence="1" id="KW-1185">Reference proteome</keyword>
<reference evidence="2" key="2">
    <citation type="submission" date="2015-08" db="UniProtKB">
        <authorList>
            <consortium name="WormBaseParasite"/>
        </authorList>
    </citation>
    <scope>IDENTIFICATION</scope>
</reference>
<name>A0A0K0FRR3_STRVS</name>
<dbReference type="Proteomes" id="UP000035680">
    <property type="component" value="Unassembled WGS sequence"/>
</dbReference>
<accession>A0A0K0FRR3</accession>
<reference evidence="1" key="1">
    <citation type="submission" date="2014-07" db="EMBL/GenBank/DDBJ databases">
        <authorList>
            <person name="Martin A.A"/>
            <person name="De Silva N."/>
        </authorList>
    </citation>
    <scope>NUCLEOTIDE SEQUENCE</scope>
</reference>
<dbReference type="WBParaSite" id="SVE_1276500.1">
    <property type="protein sequence ID" value="SVE_1276500.1"/>
    <property type="gene ID" value="SVE_1276500"/>
</dbReference>
<evidence type="ECO:0000313" key="2">
    <source>
        <dbReference type="WBParaSite" id="SVE_1276500.1"/>
    </source>
</evidence>
<protein>
    <submittedName>
        <fullName evidence="2">Uncharacterized protein</fullName>
    </submittedName>
</protein>
<evidence type="ECO:0000313" key="1">
    <source>
        <dbReference type="Proteomes" id="UP000035680"/>
    </source>
</evidence>
<sequence>MSEVSRRTPVIMKGLESSNYDNAHKLLKQKICVEFIKTTMSSSLINGTLIKRGNKYNATADIAGRHISFSAILNSDCHTMSRIQK</sequence>
<organism evidence="1 2">
    <name type="scientific">Strongyloides venezuelensis</name>
    <name type="common">Threadworm</name>
    <dbReference type="NCBI Taxonomy" id="75913"/>
    <lineage>
        <taxon>Eukaryota</taxon>
        <taxon>Metazoa</taxon>
        <taxon>Ecdysozoa</taxon>
        <taxon>Nematoda</taxon>
        <taxon>Chromadorea</taxon>
        <taxon>Rhabditida</taxon>
        <taxon>Tylenchina</taxon>
        <taxon>Panagrolaimomorpha</taxon>
        <taxon>Strongyloidoidea</taxon>
        <taxon>Strongyloididae</taxon>
        <taxon>Strongyloides</taxon>
    </lineage>
</organism>
<dbReference type="AlphaFoldDB" id="A0A0K0FRR3"/>
<proteinExistence type="predicted"/>